<dbReference type="Proteomes" id="UP000287866">
    <property type="component" value="Unassembled WGS sequence"/>
</dbReference>
<evidence type="ECO:0000313" key="10">
    <source>
        <dbReference type="Proteomes" id="UP000287866"/>
    </source>
</evidence>
<name>A0A8T6R541_9MICO</name>
<evidence type="ECO:0000256" key="2">
    <source>
        <dbReference type="ARBA" id="ARBA00001946"/>
    </source>
</evidence>
<evidence type="ECO:0000256" key="6">
    <source>
        <dbReference type="ARBA" id="ARBA00022842"/>
    </source>
</evidence>
<dbReference type="GO" id="GO:0007165">
    <property type="term" value="P:signal transduction"/>
    <property type="evidence" value="ECO:0007669"/>
    <property type="project" value="TreeGrafter"/>
</dbReference>
<feature type="binding site" evidence="7">
    <location>
        <position position="231"/>
    </location>
    <ligand>
        <name>Mg(2+)</name>
        <dbReference type="ChEBI" id="CHEBI:18420"/>
        <label>1</label>
        <note>catalytic</note>
    </ligand>
</feature>
<evidence type="ECO:0000256" key="7">
    <source>
        <dbReference type="PIRSR" id="PIRSR600760-2"/>
    </source>
</evidence>
<evidence type="ECO:0000256" key="3">
    <source>
        <dbReference type="ARBA" id="ARBA00009759"/>
    </source>
</evidence>
<feature type="binding site" evidence="7">
    <location>
        <position position="95"/>
    </location>
    <ligand>
        <name>Mg(2+)</name>
        <dbReference type="ChEBI" id="CHEBI:18420"/>
        <label>1</label>
        <note>catalytic</note>
    </ligand>
</feature>
<dbReference type="InterPro" id="IPR033942">
    <property type="entry name" value="IMPase"/>
</dbReference>
<protein>
    <recommendedName>
        <fullName evidence="8">Inositol-1-monophosphatase</fullName>
        <ecNumber evidence="8">3.1.3.25</ecNumber>
    </recommendedName>
</protein>
<dbReference type="PANTHER" id="PTHR20854:SF4">
    <property type="entry name" value="INOSITOL-1-MONOPHOSPHATASE-RELATED"/>
    <property type="match status" value="1"/>
</dbReference>
<dbReference type="PROSITE" id="PS00629">
    <property type="entry name" value="IMP_1"/>
    <property type="match status" value="1"/>
</dbReference>
<dbReference type="EMBL" id="SAYU02000066">
    <property type="protein sequence ID" value="NHA69589.1"/>
    <property type="molecule type" value="Genomic_DNA"/>
</dbReference>
<dbReference type="GO" id="GO:0046872">
    <property type="term" value="F:metal ion binding"/>
    <property type="evidence" value="ECO:0007669"/>
    <property type="project" value="UniProtKB-KW"/>
</dbReference>
<comment type="similarity">
    <text evidence="3 8">Belongs to the inositol monophosphatase superfamily.</text>
</comment>
<keyword evidence="10" id="KW-1185">Reference proteome</keyword>
<dbReference type="InterPro" id="IPR020550">
    <property type="entry name" value="Inositol_monophosphatase_CS"/>
</dbReference>
<evidence type="ECO:0000256" key="8">
    <source>
        <dbReference type="RuleBase" id="RU364068"/>
    </source>
</evidence>
<dbReference type="GO" id="GO:0006020">
    <property type="term" value="P:inositol metabolic process"/>
    <property type="evidence" value="ECO:0007669"/>
    <property type="project" value="TreeGrafter"/>
</dbReference>
<evidence type="ECO:0000313" key="9">
    <source>
        <dbReference type="EMBL" id="NHA69589.1"/>
    </source>
</evidence>
<feature type="binding site" evidence="7">
    <location>
        <position position="93"/>
    </location>
    <ligand>
        <name>Mg(2+)</name>
        <dbReference type="ChEBI" id="CHEBI:18420"/>
        <label>2</label>
    </ligand>
</feature>
<organism evidence="9 10">
    <name type="scientific">Phycicoccus flavus</name>
    <dbReference type="NCBI Taxonomy" id="2502783"/>
    <lineage>
        <taxon>Bacteria</taxon>
        <taxon>Bacillati</taxon>
        <taxon>Actinomycetota</taxon>
        <taxon>Actinomycetes</taxon>
        <taxon>Micrococcales</taxon>
        <taxon>Intrasporangiaceae</taxon>
        <taxon>Phycicoccus</taxon>
    </lineage>
</organism>
<reference evidence="9" key="1">
    <citation type="submission" date="2020-03" db="EMBL/GenBank/DDBJ databases">
        <title>Phycicoccus flavus sp. nov., a novel endophytic actinobacterium isolated from branch of Kandelia candel.</title>
        <authorList>
            <person name="Tuo L."/>
        </authorList>
    </citation>
    <scope>NUCLEOTIDE SEQUENCE</scope>
    <source>
        <strain evidence="9">CMS6Z-2</strain>
    </source>
</reference>
<dbReference type="Gene3D" id="3.30.540.10">
    <property type="entry name" value="Fructose-1,6-Bisphosphatase, subunit A, domain 1"/>
    <property type="match status" value="1"/>
</dbReference>
<dbReference type="GO" id="GO:0008934">
    <property type="term" value="F:inositol monophosphate 1-phosphatase activity"/>
    <property type="evidence" value="ECO:0007669"/>
    <property type="project" value="InterPro"/>
</dbReference>
<comment type="cofactor">
    <cofactor evidence="2 7 8">
        <name>Mg(2+)</name>
        <dbReference type="ChEBI" id="CHEBI:18420"/>
    </cofactor>
</comment>
<gene>
    <name evidence="9" type="ORF">EPD83_016220</name>
</gene>
<dbReference type="RefSeq" id="WP_165566861.1">
    <property type="nucleotide sequence ID" value="NZ_SAYU02000066.1"/>
</dbReference>
<accession>A0A8T6R541</accession>
<dbReference type="CDD" id="cd01639">
    <property type="entry name" value="IMPase"/>
    <property type="match status" value="1"/>
</dbReference>
<dbReference type="EC" id="3.1.3.25" evidence="8"/>
<feature type="binding site" evidence="7">
    <location>
        <position position="77"/>
    </location>
    <ligand>
        <name>Mg(2+)</name>
        <dbReference type="ChEBI" id="CHEBI:18420"/>
        <label>1</label>
        <note>catalytic</note>
    </ligand>
</feature>
<dbReference type="AlphaFoldDB" id="A0A8T6R541"/>
<dbReference type="PROSITE" id="PS00630">
    <property type="entry name" value="IMP_2"/>
    <property type="match status" value="1"/>
</dbReference>
<dbReference type="InterPro" id="IPR000760">
    <property type="entry name" value="Inositol_monophosphatase-like"/>
</dbReference>
<sequence>MAPVPVPDGVDPAVLEDVAREVAAAAGRLVLDERPADLGVSEKSSRTDVVTDMDRRSQQLLLDRLAVLRPDDAVLGEEEGGRGGRSGVTWVVDPIDGTTNYLYAVPQYSVSVAAVVGDPGTPGAWRALAGVVLAPALGETYSAHVGGGARLTTAGGTVPLRVTDVRDLAVSLVGTGFGYDAGDRERQARALVGLLPRVRDIRRHGSAALDLCAVACGRLDAYYETGLNAWDRAAGELVALEAGAVLGGLDDEVADRDLTWVAAPGVADAFAALVRGLTREHVVVPAVSAGPKGL</sequence>
<dbReference type="PRINTS" id="PR00377">
    <property type="entry name" value="IMPHPHTASES"/>
</dbReference>
<comment type="caution">
    <text evidence="9">The sequence shown here is derived from an EMBL/GenBank/DDBJ whole genome shotgun (WGS) entry which is preliminary data.</text>
</comment>
<dbReference type="SUPFAM" id="SSF56655">
    <property type="entry name" value="Carbohydrate phosphatase"/>
    <property type="match status" value="1"/>
</dbReference>
<evidence type="ECO:0000256" key="5">
    <source>
        <dbReference type="ARBA" id="ARBA00022801"/>
    </source>
</evidence>
<feature type="binding site" evidence="7">
    <location>
        <position position="96"/>
    </location>
    <ligand>
        <name>Mg(2+)</name>
        <dbReference type="ChEBI" id="CHEBI:18420"/>
        <label>1</label>
        <note>catalytic</note>
    </ligand>
</feature>
<comment type="catalytic activity">
    <reaction evidence="1 8">
        <text>a myo-inositol phosphate + H2O = myo-inositol + phosphate</text>
        <dbReference type="Rhea" id="RHEA:24056"/>
        <dbReference type="ChEBI" id="CHEBI:15377"/>
        <dbReference type="ChEBI" id="CHEBI:17268"/>
        <dbReference type="ChEBI" id="CHEBI:43474"/>
        <dbReference type="ChEBI" id="CHEBI:84139"/>
        <dbReference type="EC" id="3.1.3.25"/>
    </reaction>
</comment>
<keyword evidence="5 8" id="KW-0378">Hydrolase</keyword>
<dbReference type="InterPro" id="IPR020583">
    <property type="entry name" value="Inositol_monoP_metal-BS"/>
</dbReference>
<dbReference type="Gene3D" id="3.40.190.80">
    <property type="match status" value="1"/>
</dbReference>
<dbReference type="Pfam" id="PF00459">
    <property type="entry name" value="Inositol_P"/>
    <property type="match status" value="1"/>
</dbReference>
<keyword evidence="6 7" id="KW-0460">Magnesium</keyword>
<proteinExistence type="inferred from homology"/>
<evidence type="ECO:0000256" key="1">
    <source>
        <dbReference type="ARBA" id="ARBA00001033"/>
    </source>
</evidence>
<evidence type="ECO:0000256" key="4">
    <source>
        <dbReference type="ARBA" id="ARBA00022723"/>
    </source>
</evidence>
<dbReference type="GO" id="GO:0046854">
    <property type="term" value="P:phosphatidylinositol phosphate biosynthetic process"/>
    <property type="evidence" value="ECO:0007669"/>
    <property type="project" value="InterPro"/>
</dbReference>
<dbReference type="PANTHER" id="PTHR20854">
    <property type="entry name" value="INOSITOL MONOPHOSPHATASE"/>
    <property type="match status" value="1"/>
</dbReference>
<keyword evidence="4 7" id="KW-0479">Metal-binding</keyword>